<evidence type="ECO:0000256" key="8">
    <source>
        <dbReference type="ARBA" id="ARBA00046200"/>
    </source>
</evidence>
<evidence type="ECO:0000256" key="2">
    <source>
        <dbReference type="ARBA" id="ARBA00010901"/>
    </source>
</evidence>
<evidence type="ECO:0000256" key="7">
    <source>
        <dbReference type="ARBA" id="ARBA00026043"/>
    </source>
</evidence>
<comment type="domain">
    <text evidence="9">Forms an alpha-helical dimer with monomers associated via an antiparallel alpha-helical coiled coil, leaving each N-terminal inhibitory region accessible for interaction with an F1 catalytic domain. The inhibitory N-terminal region binds the alpha(ADP-bound)-beta(ADP-bound) (ATP5F1A-ATP5F1B) interface of F1-ATPase, and also contact the central gamma subunit (ATP5F1C). This dimeric state is favored by pH values below 7.0, and at higher values the dimers associate to form inactive homotetramer, where the inhibitory region is occluded, masking its inhibitory activity.</text>
</comment>
<name>A0A1S2ZPB9_ERIEU</name>
<dbReference type="Pfam" id="PF04568">
    <property type="entry name" value="IATP"/>
    <property type="match status" value="1"/>
</dbReference>
<evidence type="ECO:0000256" key="5">
    <source>
        <dbReference type="ARBA" id="ARBA00023054"/>
    </source>
</evidence>
<evidence type="ECO:0000313" key="13">
    <source>
        <dbReference type="RefSeq" id="XP_007522487.1"/>
    </source>
</evidence>
<comment type="subunit">
    <text evidence="7 9">Homodimer; represents the active form and is present at a pH value below 6.5. Homotetramer; represents the inactive form and is present at a pH value above 7.0.</text>
</comment>
<dbReference type="FunFam" id="1.20.5.500:FF:000003">
    <property type="entry name" value="ATPase inhibitor B, mitochondrial"/>
    <property type="match status" value="1"/>
</dbReference>
<dbReference type="PANTHER" id="PTHR48417">
    <property type="entry name" value="ATP SYNTHASE F1 SUBUNIT EPSILON"/>
    <property type="match status" value="1"/>
</dbReference>
<dbReference type="OrthoDB" id="10045676at2759"/>
<evidence type="ECO:0000256" key="10">
    <source>
        <dbReference type="SAM" id="Coils"/>
    </source>
</evidence>
<keyword evidence="5 10" id="KW-0175">Coiled coil</keyword>
<evidence type="ECO:0000256" key="1">
    <source>
        <dbReference type="ARBA" id="ARBA00004173"/>
    </source>
</evidence>
<evidence type="ECO:0000313" key="12">
    <source>
        <dbReference type="Proteomes" id="UP001652624"/>
    </source>
</evidence>
<comment type="function">
    <text evidence="8">Endogenous F(1)F(o)-ATPase inhibitor limiting ATP depletion when the mitochondrial membrane potential falls below a threshold and the F(1)F(o)-ATP synthase starts hydrolyzing ATP to pump protons out of the mitochondrial matrix. Required to avoid the consumption of cellular ATP when the F(1)F(o)-ATP synthase enzyme acts as an ATP hydrolase. Indirectly acts as a regulator of heme synthesis in erythroid tissues: regulates heme synthesis by modulating the mitochondrial pH and redox potential, allowing FECH to efficiently catalyze the incorporation of iron into protoporphyrin IX to produce heme.</text>
</comment>
<dbReference type="FunCoup" id="A0A1S2ZPB9">
    <property type="interactions" value="702"/>
</dbReference>
<comment type="similarity">
    <text evidence="2 9">Belongs to the ATPase inhibitor family.</text>
</comment>
<dbReference type="Gene3D" id="1.20.5.500">
    <property type="entry name" value="Single helix bin"/>
    <property type="match status" value="2"/>
</dbReference>
<feature type="region of interest" description="Disordered" evidence="11">
    <location>
        <begin position="24"/>
        <end position="57"/>
    </location>
</feature>
<dbReference type="SUPFAM" id="SSF64602">
    <property type="entry name" value="F1 ATPase inhibitor, IF1, C-terminal domain"/>
    <property type="match status" value="1"/>
</dbReference>
<dbReference type="InParanoid" id="A0A1S2ZPB9"/>
<comment type="subcellular location">
    <subcellularLocation>
        <location evidence="1 9">Mitochondrion</location>
    </subcellularLocation>
</comment>
<feature type="compositionally biased region" description="Low complexity" evidence="11">
    <location>
        <begin position="27"/>
        <end position="40"/>
    </location>
</feature>
<reference evidence="13" key="1">
    <citation type="submission" date="2025-08" db="UniProtKB">
        <authorList>
            <consortium name="RefSeq"/>
        </authorList>
    </citation>
    <scope>IDENTIFICATION</scope>
</reference>
<accession>A0A1S2ZPB9</accession>
<gene>
    <name evidence="13" type="primary">ATP5IF1</name>
</gene>
<evidence type="ECO:0000256" key="11">
    <source>
        <dbReference type="SAM" id="MobiDB-lite"/>
    </source>
</evidence>
<evidence type="ECO:0000256" key="9">
    <source>
        <dbReference type="RuleBase" id="RU368087"/>
    </source>
</evidence>
<keyword evidence="4" id="KW-0809">Transit peptide</keyword>
<proteinExistence type="inferred from homology"/>
<keyword evidence="12" id="KW-1185">Reference proteome</keyword>
<evidence type="ECO:0000256" key="3">
    <source>
        <dbReference type="ARBA" id="ARBA00019626"/>
    </source>
</evidence>
<evidence type="ECO:0000256" key="6">
    <source>
        <dbReference type="ARBA" id="ARBA00023128"/>
    </source>
</evidence>
<organism evidence="12 13">
    <name type="scientific">Erinaceus europaeus</name>
    <name type="common">Western European hedgehog</name>
    <dbReference type="NCBI Taxonomy" id="9365"/>
    <lineage>
        <taxon>Eukaryota</taxon>
        <taxon>Metazoa</taxon>
        <taxon>Chordata</taxon>
        <taxon>Craniata</taxon>
        <taxon>Vertebrata</taxon>
        <taxon>Euteleostomi</taxon>
        <taxon>Mammalia</taxon>
        <taxon>Eutheria</taxon>
        <taxon>Laurasiatheria</taxon>
        <taxon>Eulipotyphla</taxon>
        <taxon>Erinaceidae</taxon>
        <taxon>Erinaceinae</taxon>
        <taxon>Erinaceus</taxon>
    </lineage>
</organism>
<evidence type="ECO:0000256" key="4">
    <source>
        <dbReference type="ARBA" id="ARBA00022946"/>
    </source>
</evidence>
<dbReference type="GO" id="GO:0042030">
    <property type="term" value="F:ATPase inhibitor activity"/>
    <property type="evidence" value="ECO:0007669"/>
    <property type="project" value="UniProtKB-UniRule"/>
</dbReference>
<dbReference type="GeneID" id="103112950"/>
<protein>
    <recommendedName>
        <fullName evidence="3 9">ATPase inhibitor, mitochondrial</fullName>
    </recommendedName>
    <alternativeName>
        <fullName evidence="9">ATP synthase F1 subunit epsilon</fullName>
    </alternativeName>
</protein>
<dbReference type="FunFam" id="1.20.5.500:FF:000004">
    <property type="entry name" value="ATPase inhibitor A, mitochondrial"/>
    <property type="match status" value="1"/>
</dbReference>
<dbReference type="STRING" id="9365.ENSEEUP00000010154"/>
<sequence length="110" mass="12624">MAVSAVVAARMRLHVWGATALRARGFSSDQPSSHDSSSGSIREAGGAFGKREQAEEERYFRARTKEQLLALKKHHEDEIGHHVKEIERLQKEIERHKQRIKSLKRHDDDD</sequence>
<dbReference type="AlphaFoldDB" id="A0A1S2ZPB9"/>
<dbReference type="RefSeq" id="XP_007522487.1">
    <property type="nucleotide sequence ID" value="XM_007522425.3"/>
</dbReference>
<dbReference type="GO" id="GO:0005739">
    <property type="term" value="C:mitochondrion"/>
    <property type="evidence" value="ECO:0007669"/>
    <property type="project" value="UniProtKB-SubCell"/>
</dbReference>
<dbReference type="CTD" id="93974"/>
<dbReference type="PANTHER" id="PTHR48417:SF1">
    <property type="entry name" value="ATP SYNTHASE F1 SUBUNIT EPSILON"/>
    <property type="match status" value="1"/>
</dbReference>
<dbReference type="InterPro" id="IPR007648">
    <property type="entry name" value="ATPase_inhibitor_mt"/>
</dbReference>
<feature type="coiled-coil region" evidence="10">
    <location>
        <begin position="72"/>
        <end position="106"/>
    </location>
</feature>
<dbReference type="eggNOG" id="ENOG502S4JP">
    <property type="taxonomic scope" value="Eukaryota"/>
</dbReference>
<dbReference type="Proteomes" id="UP001652624">
    <property type="component" value="Chromosome 13"/>
</dbReference>
<keyword evidence="6 9" id="KW-0496">Mitochondrion</keyword>